<feature type="non-terminal residue" evidence="1">
    <location>
        <position position="258"/>
    </location>
</feature>
<dbReference type="Proteomes" id="UP000023152">
    <property type="component" value="Unassembled WGS sequence"/>
</dbReference>
<gene>
    <name evidence="1" type="ORF">RFI_07423</name>
</gene>
<reference evidence="1 2" key="1">
    <citation type="journal article" date="2013" name="Curr. Biol.">
        <title>The Genome of the Foraminiferan Reticulomyxa filosa.</title>
        <authorList>
            <person name="Glockner G."/>
            <person name="Hulsmann N."/>
            <person name="Schleicher M."/>
            <person name="Noegel A.A."/>
            <person name="Eichinger L."/>
            <person name="Gallinger C."/>
            <person name="Pawlowski J."/>
            <person name="Sierra R."/>
            <person name="Euteneuer U."/>
            <person name="Pillet L."/>
            <person name="Moustafa A."/>
            <person name="Platzer M."/>
            <person name="Groth M."/>
            <person name="Szafranski K."/>
            <person name="Schliwa M."/>
        </authorList>
    </citation>
    <scope>NUCLEOTIDE SEQUENCE [LARGE SCALE GENOMIC DNA]</scope>
</reference>
<keyword evidence="2" id="KW-1185">Reference proteome</keyword>
<evidence type="ECO:0000313" key="1">
    <source>
        <dbReference type="EMBL" id="ETO29698.1"/>
    </source>
</evidence>
<evidence type="ECO:0000313" key="2">
    <source>
        <dbReference type="Proteomes" id="UP000023152"/>
    </source>
</evidence>
<dbReference type="AlphaFoldDB" id="X6NUX5"/>
<dbReference type="EMBL" id="ASPP01005893">
    <property type="protein sequence ID" value="ETO29698.1"/>
    <property type="molecule type" value="Genomic_DNA"/>
</dbReference>
<comment type="caution">
    <text evidence="1">The sequence shown here is derived from an EMBL/GenBank/DDBJ whole genome shotgun (WGS) entry which is preliminary data.</text>
</comment>
<protein>
    <submittedName>
        <fullName evidence="1">Uncharacterized protein</fullName>
    </submittedName>
</protein>
<proteinExistence type="predicted"/>
<accession>X6NUX5</accession>
<sequence length="258" mass="29200">MYMYIFVIRVPVVSIPSFPNRLSVDLVSFLDKRQTPKLFLLDNPKNVQTNERNKGSQNNWTTSSINLEDCSTISTHLYGQSVLASIPEDVEITGSDAVSREISFSDCFQHQMDPFATRAFIQQEMYGPQSDTAQATENDDDTDDDVNINTNINVNASDKETANNDEKIRDMQHGKLNQMWSQGYPCNRKEKSKFEIVETMTKMNNVTIQLVLLSMAPMPTPDFGDEVYTLVCQLLCHCIQNGGANEMAKEFHEFGVTQ</sequence>
<organism evidence="1 2">
    <name type="scientific">Reticulomyxa filosa</name>
    <dbReference type="NCBI Taxonomy" id="46433"/>
    <lineage>
        <taxon>Eukaryota</taxon>
        <taxon>Sar</taxon>
        <taxon>Rhizaria</taxon>
        <taxon>Retaria</taxon>
        <taxon>Foraminifera</taxon>
        <taxon>Monothalamids</taxon>
        <taxon>Reticulomyxidae</taxon>
        <taxon>Reticulomyxa</taxon>
    </lineage>
</organism>
<name>X6NUX5_RETFI</name>